<name>A0AAD9HET2_9PEZI</name>
<sequence>MKTITRSLLLLGCAAAAYAVYAAYAQNPGNARAAAICGDLGVLNVDIDQLPEGVSPADLRMCADHPNGRVRVLDPAQGTSLAPMDAGAPRV</sequence>
<protein>
    <submittedName>
        <fullName evidence="2">Uncharacterized protein</fullName>
    </submittedName>
</protein>
<evidence type="ECO:0000256" key="1">
    <source>
        <dbReference type="SAM" id="SignalP"/>
    </source>
</evidence>
<gene>
    <name evidence="2" type="ORF">LX32DRAFT_641656</name>
</gene>
<proteinExistence type="predicted"/>
<keyword evidence="3" id="KW-1185">Reference proteome</keyword>
<organism evidence="2 3">
    <name type="scientific">Colletotrichum zoysiae</name>
    <dbReference type="NCBI Taxonomy" id="1216348"/>
    <lineage>
        <taxon>Eukaryota</taxon>
        <taxon>Fungi</taxon>
        <taxon>Dikarya</taxon>
        <taxon>Ascomycota</taxon>
        <taxon>Pezizomycotina</taxon>
        <taxon>Sordariomycetes</taxon>
        <taxon>Hypocreomycetidae</taxon>
        <taxon>Glomerellales</taxon>
        <taxon>Glomerellaceae</taxon>
        <taxon>Colletotrichum</taxon>
        <taxon>Colletotrichum graminicola species complex</taxon>
    </lineage>
</organism>
<evidence type="ECO:0000313" key="3">
    <source>
        <dbReference type="Proteomes" id="UP001232148"/>
    </source>
</evidence>
<dbReference type="Proteomes" id="UP001232148">
    <property type="component" value="Unassembled WGS sequence"/>
</dbReference>
<reference evidence="2" key="1">
    <citation type="submission" date="2021-06" db="EMBL/GenBank/DDBJ databases">
        <title>Comparative genomics, transcriptomics and evolutionary studies reveal genomic signatures of adaptation to plant cell wall in hemibiotrophic fungi.</title>
        <authorList>
            <consortium name="DOE Joint Genome Institute"/>
            <person name="Baroncelli R."/>
            <person name="Diaz J.F."/>
            <person name="Benocci T."/>
            <person name="Peng M."/>
            <person name="Battaglia E."/>
            <person name="Haridas S."/>
            <person name="Andreopoulos W."/>
            <person name="Labutti K."/>
            <person name="Pangilinan J."/>
            <person name="Floch G.L."/>
            <person name="Makela M.R."/>
            <person name="Henrissat B."/>
            <person name="Grigoriev I.V."/>
            <person name="Crouch J.A."/>
            <person name="De Vries R.P."/>
            <person name="Sukno S.A."/>
            <person name="Thon M.R."/>
        </authorList>
    </citation>
    <scope>NUCLEOTIDE SEQUENCE</scope>
    <source>
        <strain evidence="2">MAFF235873</strain>
    </source>
</reference>
<keyword evidence="1" id="KW-0732">Signal</keyword>
<feature type="chain" id="PRO_5042066760" evidence="1">
    <location>
        <begin position="26"/>
        <end position="91"/>
    </location>
</feature>
<evidence type="ECO:0000313" key="2">
    <source>
        <dbReference type="EMBL" id="KAK2026632.1"/>
    </source>
</evidence>
<feature type="signal peptide" evidence="1">
    <location>
        <begin position="1"/>
        <end position="25"/>
    </location>
</feature>
<dbReference type="EMBL" id="MU842910">
    <property type="protein sequence ID" value="KAK2026632.1"/>
    <property type="molecule type" value="Genomic_DNA"/>
</dbReference>
<dbReference type="AlphaFoldDB" id="A0AAD9HET2"/>
<comment type="caution">
    <text evidence="2">The sequence shown here is derived from an EMBL/GenBank/DDBJ whole genome shotgun (WGS) entry which is preliminary data.</text>
</comment>
<accession>A0AAD9HET2</accession>